<evidence type="ECO:0000313" key="8">
    <source>
        <dbReference type="Proteomes" id="UP000569951"/>
    </source>
</evidence>
<dbReference type="NCBIfam" id="NF001989">
    <property type="entry name" value="PRK00784.1"/>
    <property type="match status" value="1"/>
</dbReference>
<dbReference type="PANTHER" id="PTHR21343:SF1">
    <property type="entry name" value="COBYRIC ACID SYNTHASE"/>
    <property type="match status" value="1"/>
</dbReference>
<comment type="function">
    <text evidence="4">Catalyzes amidations at positions B, D, E, and G on adenosylcobyrinic A,C-diamide. NH(2) groups are provided by glutamine, and one molecule of ATP is hydrogenolyzed for each amidation.</text>
</comment>
<evidence type="ECO:0000313" key="7">
    <source>
        <dbReference type="EMBL" id="MBB6098292.1"/>
    </source>
</evidence>
<dbReference type="InterPro" id="IPR027417">
    <property type="entry name" value="P-loop_NTPase"/>
</dbReference>
<dbReference type="GO" id="GO:0009236">
    <property type="term" value="P:cobalamin biosynthetic process"/>
    <property type="evidence" value="ECO:0007669"/>
    <property type="project" value="UniProtKB-UniRule"/>
</dbReference>
<evidence type="ECO:0000256" key="4">
    <source>
        <dbReference type="HAMAP-Rule" id="MF_00028"/>
    </source>
</evidence>
<feature type="active site" evidence="4">
    <location>
        <position position="414"/>
    </location>
</feature>
<dbReference type="SUPFAM" id="SSF52317">
    <property type="entry name" value="Class I glutamine amidotransferase-like"/>
    <property type="match status" value="1"/>
</dbReference>
<keyword evidence="3 4" id="KW-0315">Glutamine amidotransferase</keyword>
<dbReference type="PROSITE" id="PS51273">
    <property type="entry name" value="GATASE_TYPE_1"/>
    <property type="match status" value="1"/>
</dbReference>
<dbReference type="Gene3D" id="3.40.50.300">
    <property type="entry name" value="P-loop containing nucleotide triphosphate hydrolases"/>
    <property type="match status" value="1"/>
</dbReference>
<proteinExistence type="inferred from homology"/>
<evidence type="ECO:0000259" key="6">
    <source>
        <dbReference type="Pfam" id="PF07685"/>
    </source>
</evidence>
<feature type="active site" description="Nucleophile" evidence="4">
    <location>
        <position position="325"/>
    </location>
</feature>
<dbReference type="Pfam" id="PF07685">
    <property type="entry name" value="GATase_3"/>
    <property type="match status" value="1"/>
</dbReference>
<dbReference type="GO" id="GO:0016874">
    <property type="term" value="F:ligase activity"/>
    <property type="evidence" value="ECO:0007669"/>
    <property type="project" value="UniProtKB-KW"/>
</dbReference>
<dbReference type="InterPro" id="IPR029062">
    <property type="entry name" value="Class_I_gatase-like"/>
</dbReference>
<dbReference type="PROSITE" id="PS51274">
    <property type="entry name" value="GATASE_COBBQ"/>
    <property type="match status" value="1"/>
</dbReference>
<dbReference type="SUPFAM" id="SSF52540">
    <property type="entry name" value="P-loop containing nucleoside triphosphate hydrolases"/>
    <property type="match status" value="1"/>
</dbReference>
<dbReference type="Gene3D" id="3.40.50.880">
    <property type="match status" value="1"/>
</dbReference>
<keyword evidence="2 4" id="KW-0169">Cobalamin biosynthesis</keyword>
<dbReference type="CDD" id="cd01750">
    <property type="entry name" value="GATase1_CobQ"/>
    <property type="match status" value="1"/>
</dbReference>
<keyword evidence="8" id="KW-1185">Reference proteome</keyword>
<dbReference type="NCBIfam" id="TIGR00313">
    <property type="entry name" value="cobQ"/>
    <property type="match status" value="1"/>
</dbReference>
<keyword evidence="7" id="KW-0436">Ligase</keyword>
<dbReference type="HAMAP" id="MF_00028">
    <property type="entry name" value="CobQ"/>
    <property type="match status" value="1"/>
</dbReference>
<feature type="domain" description="CobB/CobQ-like glutamine amidotransferase" evidence="6">
    <location>
        <begin position="246"/>
        <end position="419"/>
    </location>
</feature>
<comment type="caution">
    <text evidence="7">The sequence shown here is derived from an EMBL/GenBank/DDBJ whole genome shotgun (WGS) entry which is preliminary data.</text>
</comment>
<dbReference type="InterPro" id="IPR011698">
    <property type="entry name" value="GATase_3"/>
</dbReference>
<comment type="similarity">
    <text evidence="4">Belongs to the CobB/CobQ family. CobQ subfamily.</text>
</comment>
<comment type="pathway">
    <text evidence="1 4">Cofactor biosynthesis; adenosylcobalamin biosynthesis.</text>
</comment>
<evidence type="ECO:0000256" key="3">
    <source>
        <dbReference type="ARBA" id="ARBA00022962"/>
    </source>
</evidence>
<dbReference type="RefSeq" id="WP_246351268.1">
    <property type="nucleotide sequence ID" value="NZ_JACHHG010000005.1"/>
</dbReference>
<dbReference type="InterPro" id="IPR033949">
    <property type="entry name" value="CobQ_GATase1"/>
</dbReference>
<evidence type="ECO:0000259" key="5">
    <source>
        <dbReference type="Pfam" id="PF01656"/>
    </source>
</evidence>
<protein>
    <recommendedName>
        <fullName evidence="4">Cobyric acid synthase</fullName>
    </recommendedName>
</protein>
<dbReference type="AlphaFoldDB" id="A0A841I2M0"/>
<dbReference type="GO" id="GO:0015420">
    <property type="term" value="F:ABC-type vitamin B12 transporter activity"/>
    <property type="evidence" value="ECO:0007669"/>
    <property type="project" value="UniProtKB-UniRule"/>
</dbReference>
<dbReference type="InterPro" id="IPR002586">
    <property type="entry name" value="CobQ/CobB/MinD/ParA_Nub-bd_dom"/>
</dbReference>
<dbReference type="InterPro" id="IPR004459">
    <property type="entry name" value="CobQ_synth"/>
</dbReference>
<dbReference type="EMBL" id="JACHHG010000005">
    <property type="protein sequence ID" value="MBB6098292.1"/>
    <property type="molecule type" value="Genomic_DNA"/>
</dbReference>
<evidence type="ECO:0000256" key="2">
    <source>
        <dbReference type="ARBA" id="ARBA00022573"/>
    </source>
</evidence>
<reference evidence="7 8" key="1">
    <citation type="submission" date="2020-08" db="EMBL/GenBank/DDBJ databases">
        <title>Genomic Encyclopedia of Type Strains, Phase IV (KMG-IV): sequencing the most valuable type-strain genomes for metagenomic binning, comparative biology and taxonomic classification.</title>
        <authorList>
            <person name="Goeker M."/>
        </authorList>
    </citation>
    <scope>NUCLEOTIDE SEQUENCE [LARGE SCALE GENOMIC DNA]</scope>
    <source>
        <strain evidence="7 8">DSM 21458</strain>
    </source>
</reference>
<dbReference type="UniPathway" id="UPA00148"/>
<sequence>MKAIMLMGCTSDAGKSFLAAALCRYYANLGVRVAPFKAQNMSNNAAVTPGGLEIGRAQALQARAARVPAEPRMNPVLLKPLGDTRSAVIRLGEPDLEVSALPWMQRKKALWPTVQQALHGLLAEYELVIIEGAGSPAEVNLKSSDIVNMRVALEAQADVHLIADIDRGGAFAHLLGTWACLEPHEQARLKGFVLNKFRGDPKLLLDAPKWLEQRTGVPVTAVVPMLEHRLPEEDAFRRPQAREGVRIGLIVYPGASNLEEFDPLRHAPGVSLEAVAPGDPLDAYAAVILPGSRNTVASLEYLRRTGLAARVARAARAGTPLLGICGGMQMLGRVVRDPHGLEGGDAEGLGLLDLETELAPAKTTAWREVRLEGGARVRGYEIHHGETRAGPGAMPYLEAGLGWRQGNVWGVYLHGLLEDAVFRASFLNRLGWQGEAEDWDALLEAELERAAALVTSSGWAAHLPAPEQLRSGRA</sequence>
<feature type="domain" description="CobQ/CobB/MinD/ParA nucleotide binding" evidence="5">
    <location>
        <begin position="4"/>
        <end position="227"/>
    </location>
</feature>
<evidence type="ECO:0000256" key="1">
    <source>
        <dbReference type="ARBA" id="ARBA00004953"/>
    </source>
</evidence>
<organism evidence="7 8">
    <name type="scientific">Deinobacterium chartae</name>
    <dbReference type="NCBI Taxonomy" id="521158"/>
    <lineage>
        <taxon>Bacteria</taxon>
        <taxon>Thermotogati</taxon>
        <taxon>Deinococcota</taxon>
        <taxon>Deinococci</taxon>
        <taxon>Deinococcales</taxon>
        <taxon>Deinococcaceae</taxon>
        <taxon>Deinobacterium</taxon>
    </lineage>
</organism>
<dbReference type="Proteomes" id="UP000569951">
    <property type="component" value="Unassembled WGS sequence"/>
</dbReference>
<dbReference type="PANTHER" id="PTHR21343">
    <property type="entry name" value="DETHIOBIOTIN SYNTHETASE"/>
    <property type="match status" value="1"/>
</dbReference>
<name>A0A841I2M0_9DEIO</name>
<accession>A0A841I2M0</accession>
<dbReference type="Pfam" id="PF01656">
    <property type="entry name" value="CbiA"/>
    <property type="match status" value="1"/>
</dbReference>
<gene>
    <name evidence="4" type="primary">cobQ</name>
    <name evidence="7" type="ORF">HNR42_001717</name>
</gene>